<feature type="compositionally biased region" description="Basic and acidic residues" evidence="1">
    <location>
        <begin position="420"/>
        <end position="430"/>
    </location>
</feature>
<dbReference type="VEuPathDB" id="FungiDB:GVI51_H03839"/>
<feature type="compositionally biased region" description="Low complexity" evidence="1">
    <location>
        <begin position="792"/>
        <end position="810"/>
    </location>
</feature>
<dbReference type="GO" id="GO:0000164">
    <property type="term" value="C:protein phosphatase type 1 complex"/>
    <property type="evidence" value="ECO:0007669"/>
    <property type="project" value="TreeGrafter"/>
</dbReference>
<feature type="region of interest" description="Disordered" evidence="1">
    <location>
        <begin position="420"/>
        <end position="447"/>
    </location>
</feature>
<feature type="region of interest" description="Disordered" evidence="1">
    <location>
        <begin position="77"/>
        <end position="102"/>
    </location>
</feature>
<dbReference type="InterPro" id="IPR005036">
    <property type="entry name" value="CBM21_dom"/>
</dbReference>
<dbReference type="VEuPathDB" id="FungiDB:B1J91_H04037g"/>
<dbReference type="PROSITE" id="PS51159">
    <property type="entry name" value="CBM21"/>
    <property type="match status" value="1"/>
</dbReference>
<feature type="compositionally biased region" description="Basic and acidic residues" evidence="1">
    <location>
        <begin position="756"/>
        <end position="779"/>
    </location>
</feature>
<dbReference type="PANTHER" id="PTHR12307">
    <property type="entry name" value="PROTEIN PHOSPHATASE 1 REGULATORY SUBUNIT"/>
    <property type="match status" value="1"/>
</dbReference>
<dbReference type="Gene3D" id="2.60.40.2440">
    <property type="entry name" value="Carbohydrate binding type-21 domain"/>
    <property type="match status" value="1"/>
</dbReference>
<feature type="compositionally biased region" description="Polar residues" evidence="1">
    <location>
        <begin position="77"/>
        <end position="91"/>
    </location>
</feature>
<feature type="compositionally biased region" description="Polar residues" evidence="1">
    <location>
        <begin position="431"/>
        <end position="447"/>
    </location>
</feature>
<dbReference type="VEuPathDB" id="FungiDB:CAGL0H04037g"/>
<dbReference type="GO" id="GO:0008157">
    <property type="term" value="F:protein phosphatase 1 binding"/>
    <property type="evidence" value="ECO:0007669"/>
    <property type="project" value="TreeGrafter"/>
</dbReference>
<evidence type="ECO:0000313" key="3">
    <source>
        <dbReference type="EMBL" id="KTB03320.1"/>
    </source>
</evidence>
<protein>
    <submittedName>
        <fullName evidence="3">Serine/threonine-protein phosphatase 1 regulatory subunit GAC1</fullName>
    </submittedName>
</protein>
<dbReference type="GO" id="GO:2001069">
    <property type="term" value="F:glycogen binding"/>
    <property type="evidence" value="ECO:0007669"/>
    <property type="project" value="TreeGrafter"/>
</dbReference>
<evidence type="ECO:0000313" key="4">
    <source>
        <dbReference type="Proteomes" id="UP000054886"/>
    </source>
</evidence>
<comment type="caution">
    <text evidence="3">The sequence shown here is derived from an EMBL/GenBank/DDBJ whole genome shotgun (WGS) entry which is preliminary data.</text>
</comment>
<evidence type="ECO:0000259" key="2">
    <source>
        <dbReference type="PROSITE" id="PS51159"/>
    </source>
</evidence>
<dbReference type="Proteomes" id="UP000054886">
    <property type="component" value="Unassembled WGS sequence"/>
</dbReference>
<dbReference type="InterPro" id="IPR050782">
    <property type="entry name" value="PP1_regulatory_subunit_3"/>
</dbReference>
<dbReference type="GO" id="GO:0005979">
    <property type="term" value="P:regulation of glycogen biosynthetic process"/>
    <property type="evidence" value="ECO:0007669"/>
    <property type="project" value="TreeGrafter"/>
</dbReference>
<dbReference type="VEuPathDB" id="FungiDB:GWK60_H03839"/>
<dbReference type="AlphaFoldDB" id="A0A0W0C7G3"/>
<dbReference type="OrthoDB" id="1881at2759"/>
<feature type="compositionally biased region" description="Polar residues" evidence="1">
    <location>
        <begin position="689"/>
        <end position="698"/>
    </location>
</feature>
<accession>A0A0W0C7G3</accession>
<dbReference type="Pfam" id="PF03370">
    <property type="entry name" value="CBM_21"/>
    <property type="match status" value="1"/>
</dbReference>
<reference evidence="3 4" key="1">
    <citation type="submission" date="2015-10" db="EMBL/GenBank/DDBJ databases">
        <title>Draft genomes sequences of Candida glabrata isolates 1A, 1B, 2A, 2B, 3A and 3B.</title>
        <authorList>
            <person name="Haavelsrud O.E."/>
            <person name="Gaustad P."/>
        </authorList>
    </citation>
    <scope>NUCLEOTIDE SEQUENCE [LARGE SCALE GENOMIC DNA]</scope>
    <source>
        <strain evidence="3">910700640</strain>
    </source>
</reference>
<feature type="region of interest" description="Disordered" evidence="1">
    <location>
        <begin position="743"/>
        <end position="814"/>
    </location>
</feature>
<evidence type="ECO:0000256" key="1">
    <source>
        <dbReference type="SAM" id="MobiDB-lite"/>
    </source>
</evidence>
<sequence>MSVYISLNQNTEVQKNAKLKPSLKSYSSFDNAIRNDSKLGHTRSLSNISTISSLSTASSLKNVRFATNLTTVKSFDSNSEPISISHENSPTLKPLRESESSNVSSTSLNNVLYLSDYDDFTKHQDLNFLGIKSKSTISFFLDDEEDDEEDDGIHDDDLKNFFGKIFPAAYNVNTSNKNLGPPDCSNTNQQRAGLLDSNNSSTCKIIPNFSTNVCQTDNSAGHYFNDLNGSTSNQAQTSRRTSITHVADDNLQNCELASEVNWLLTFVDVNPGQHSFENSDGNIKLVSLAQDSTIDDKIVGKILVKNLNYEKFIEVKYTFNNWNDIHYITAYFTKSISAEIDEFEFKINLSSLKYILQFKRILQFKSNDTYLNMELCCRYDVNGETYYDNNNYRNYNCVLKASKEHTIANDVIVTAEEQEKKELARKESPKKISQNKKSSSPSRNNYSKNFLKSRRRVISRKFSENTDYYNTSPLKHLYHSDPTSYIKPKRLNEVLYDSTSTIPTDLNQRIGINATCQSLHEPLTERERFISEFDYANLNDSMDTLTTVNLMNHSIANIELNSEPVEPIVPSITNKIEENISNNPILQEVTDPITESFNEPITIEPVRSNENEVSDDKQSVVTDTTIDIEALKLSGESPISFRTVDSPIEYYDCYSTSNNSVETITKPTPASPSGLTAKDLRSIDAPKSFQDSISTSYNIPMENSEPEDDLSDRTTTIESTEDPVFNTKWDNIVVDTELEDTGNQILLPEVANSSQEAKDTETSRKSDTDQAPHSPDTDYQKFLNSNYFCRPSSSSSSVSTTDSSSSSSTSILTDNASSLASVPSSITTSDSELSSFIFNKATINAKVQGKLAGSTQLYSNLIFPLSDSHEARPINRIRTGRYSLEENKILSQFANERPANHDTDVMNTTLVNSGN</sequence>
<feature type="region of interest" description="Disordered" evidence="1">
    <location>
        <begin position="689"/>
        <end position="719"/>
    </location>
</feature>
<feature type="domain" description="CBM21" evidence="2">
    <location>
        <begin position="278"/>
        <end position="398"/>
    </location>
</feature>
<name>A0A0W0C7G3_CANGB</name>
<dbReference type="EMBL" id="LLZZ01000120">
    <property type="protein sequence ID" value="KTB03320.1"/>
    <property type="molecule type" value="Genomic_DNA"/>
</dbReference>
<proteinExistence type="predicted"/>
<dbReference type="InterPro" id="IPR038175">
    <property type="entry name" value="CBM21_dom_sf"/>
</dbReference>
<gene>
    <name evidence="3" type="ORF">AO440_002066</name>
</gene>
<dbReference type="PANTHER" id="PTHR12307:SF51">
    <property type="entry name" value="SERINE_THREONINE-PROTEIN PHOSPHATASE 1 REGULATORY SUBUNIT GAC1-RELATED"/>
    <property type="match status" value="1"/>
</dbReference>
<organism evidence="3 4">
    <name type="scientific">Candida glabrata</name>
    <name type="common">Yeast</name>
    <name type="synonym">Torulopsis glabrata</name>
    <dbReference type="NCBI Taxonomy" id="5478"/>
    <lineage>
        <taxon>Eukaryota</taxon>
        <taxon>Fungi</taxon>
        <taxon>Dikarya</taxon>
        <taxon>Ascomycota</taxon>
        <taxon>Saccharomycotina</taxon>
        <taxon>Saccharomycetes</taxon>
        <taxon>Saccharomycetales</taxon>
        <taxon>Saccharomycetaceae</taxon>
        <taxon>Nakaseomyces</taxon>
    </lineage>
</organism>